<proteinExistence type="predicted"/>
<feature type="transmembrane region" description="Helical" evidence="1">
    <location>
        <begin position="12"/>
        <end position="31"/>
    </location>
</feature>
<sequence>MNKLTPTKSILWLIAILLLLLLGLLFIWLWYDAKIQDINRQTRQLQSSYQQYPTQFFNPFTK</sequence>
<evidence type="ECO:0000313" key="2">
    <source>
        <dbReference type="EMBL" id="MBB3838364.1"/>
    </source>
</evidence>
<evidence type="ECO:0000256" key="1">
    <source>
        <dbReference type="SAM" id="Phobius"/>
    </source>
</evidence>
<keyword evidence="1" id="KW-0472">Membrane</keyword>
<keyword evidence="1" id="KW-0812">Transmembrane</keyword>
<dbReference type="EMBL" id="JACIBY010000004">
    <property type="protein sequence ID" value="MBB3838364.1"/>
    <property type="molecule type" value="Genomic_DNA"/>
</dbReference>
<keyword evidence="3" id="KW-1185">Reference proteome</keyword>
<keyword evidence="1" id="KW-1133">Transmembrane helix</keyword>
<gene>
    <name evidence="2" type="ORF">FHS57_002369</name>
</gene>
<evidence type="ECO:0000313" key="3">
    <source>
        <dbReference type="Proteomes" id="UP000541352"/>
    </source>
</evidence>
<organism evidence="2 3">
    <name type="scientific">Runella defluvii</name>
    <dbReference type="NCBI Taxonomy" id="370973"/>
    <lineage>
        <taxon>Bacteria</taxon>
        <taxon>Pseudomonadati</taxon>
        <taxon>Bacteroidota</taxon>
        <taxon>Cytophagia</taxon>
        <taxon>Cytophagales</taxon>
        <taxon>Spirosomataceae</taxon>
        <taxon>Runella</taxon>
    </lineage>
</organism>
<reference evidence="2 3" key="1">
    <citation type="submission" date="2020-08" db="EMBL/GenBank/DDBJ databases">
        <title>Genomic Encyclopedia of Type Strains, Phase IV (KMG-IV): sequencing the most valuable type-strain genomes for metagenomic binning, comparative biology and taxonomic classification.</title>
        <authorList>
            <person name="Goeker M."/>
        </authorList>
    </citation>
    <scope>NUCLEOTIDE SEQUENCE [LARGE SCALE GENOMIC DNA]</scope>
    <source>
        <strain evidence="2 3">DSM 17976</strain>
    </source>
</reference>
<accession>A0A7W6EQ85</accession>
<comment type="caution">
    <text evidence="2">The sequence shown here is derived from an EMBL/GenBank/DDBJ whole genome shotgun (WGS) entry which is preliminary data.</text>
</comment>
<dbReference type="Proteomes" id="UP000541352">
    <property type="component" value="Unassembled WGS sequence"/>
</dbReference>
<name>A0A7W6EQ85_9BACT</name>
<dbReference type="AlphaFoldDB" id="A0A7W6EQ85"/>
<protein>
    <submittedName>
        <fullName evidence="2">Cytoskeletal protein RodZ</fullName>
    </submittedName>
</protein>